<organism evidence="3 4">
    <name type="scientific">Rhodococcus opacus</name>
    <name type="common">Nocardia opaca</name>
    <dbReference type="NCBI Taxonomy" id="37919"/>
    <lineage>
        <taxon>Bacteria</taxon>
        <taxon>Bacillati</taxon>
        <taxon>Actinomycetota</taxon>
        <taxon>Actinomycetes</taxon>
        <taxon>Mycobacteriales</taxon>
        <taxon>Nocardiaceae</taxon>
        <taxon>Rhodococcus</taxon>
    </lineage>
</organism>
<dbReference type="Proteomes" id="UP000028488">
    <property type="component" value="Chromosome"/>
</dbReference>
<dbReference type="SUPFAM" id="SSF54909">
    <property type="entry name" value="Dimeric alpha+beta barrel"/>
    <property type="match status" value="1"/>
</dbReference>
<comment type="similarity">
    <text evidence="1">Belongs to the YciI family.</text>
</comment>
<gene>
    <name evidence="3" type="ORF">EP51_14510</name>
</gene>
<evidence type="ECO:0000313" key="3">
    <source>
        <dbReference type="EMBL" id="AII05742.1"/>
    </source>
</evidence>
<dbReference type="EMBL" id="CP008947">
    <property type="protein sequence ID" value="AII05742.1"/>
    <property type="molecule type" value="Genomic_DNA"/>
</dbReference>
<dbReference type="PANTHER" id="PTHR37828:SF1">
    <property type="entry name" value="YCII-RELATED DOMAIN-CONTAINING PROTEIN"/>
    <property type="match status" value="1"/>
</dbReference>
<dbReference type="InterPro" id="IPR005545">
    <property type="entry name" value="YCII"/>
</dbReference>
<name>A0A076EKI9_RHOOP</name>
<proteinExistence type="inferred from homology"/>
<evidence type="ECO:0000259" key="2">
    <source>
        <dbReference type="Pfam" id="PF03795"/>
    </source>
</evidence>
<dbReference type="AlphaFoldDB" id="A0A076EKI9"/>
<protein>
    <recommendedName>
        <fullName evidence="2">YCII-related domain-containing protein</fullName>
    </recommendedName>
</protein>
<dbReference type="Pfam" id="PF03795">
    <property type="entry name" value="YCII"/>
    <property type="match status" value="1"/>
</dbReference>
<dbReference type="RefSeq" id="WP_037235452.1">
    <property type="nucleotide sequence ID" value="NZ_CP008947.1"/>
</dbReference>
<dbReference type="InterPro" id="IPR011008">
    <property type="entry name" value="Dimeric_a/b-barrel"/>
</dbReference>
<dbReference type="eggNOG" id="COG2350">
    <property type="taxonomic scope" value="Bacteria"/>
</dbReference>
<dbReference type="PANTHER" id="PTHR37828">
    <property type="entry name" value="GSR2449 PROTEIN"/>
    <property type="match status" value="1"/>
</dbReference>
<evidence type="ECO:0000256" key="1">
    <source>
        <dbReference type="ARBA" id="ARBA00007689"/>
    </source>
</evidence>
<sequence>MPVFVIEYTYTAETAEGRDQHRTAHRAWLADLVDQRTVITCGPFADDSGAFIIVDADNAEVVEHLFANDPFAIHGLVPQHRIIEWTPVLGRVTR</sequence>
<accession>A0A076EKI9</accession>
<dbReference type="Gene3D" id="3.30.70.1060">
    <property type="entry name" value="Dimeric alpha+beta barrel"/>
    <property type="match status" value="1"/>
</dbReference>
<reference evidence="3 4" key="1">
    <citation type="submission" date="2014-07" db="EMBL/GenBank/DDBJ databases">
        <title>Genome Sequence of Rhodococcus opacus Strain R7, a Biodegrader of Mono- and Polycyclic Aromatic Hydrocarbons.</title>
        <authorList>
            <person name="Di Gennaro P."/>
            <person name="Zampolli J."/>
            <person name="Presti I."/>
            <person name="Cappelletti M."/>
            <person name="D'Ursi P."/>
            <person name="Orro A."/>
            <person name="Mezzelani A."/>
            <person name="Milanesi L."/>
        </authorList>
    </citation>
    <scope>NUCLEOTIDE SEQUENCE [LARGE SCALE GENOMIC DNA]</scope>
    <source>
        <strain evidence="3 4">R7</strain>
    </source>
</reference>
<evidence type="ECO:0000313" key="4">
    <source>
        <dbReference type="Proteomes" id="UP000028488"/>
    </source>
</evidence>
<feature type="domain" description="YCII-related" evidence="2">
    <location>
        <begin position="4"/>
        <end position="86"/>
    </location>
</feature>